<dbReference type="SUPFAM" id="SSF159594">
    <property type="entry name" value="XCC0632-like"/>
    <property type="match status" value="1"/>
</dbReference>
<dbReference type="InterPro" id="IPR005586">
    <property type="entry name" value="ABC_trans_aux"/>
</dbReference>
<keyword evidence="2" id="KW-0449">Lipoprotein</keyword>
<dbReference type="EMBL" id="JARXRN010000021">
    <property type="protein sequence ID" value="MDH5830316.1"/>
    <property type="molecule type" value="Genomic_DNA"/>
</dbReference>
<dbReference type="Pfam" id="PF03886">
    <property type="entry name" value="ABC_trans_aux"/>
    <property type="match status" value="1"/>
</dbReference>
<dbReference type="Proteomes" id="UP001156831">
    <property type="component" value="Unassembled WGS sequence"/>
</dbReference>
<gene>
    <name evidence="2" type="ORF">QFW80_07265</name>
</gene>
<dbReference type="PROSITE" id="PS51257">
    <property type="entry name" value="PROKAR_LIPOPROTEIN"/>
    <property type="match status" value="1"/>
</dbReference>
<sequence>MSRSVVTPSGTRAAARRLAPLLLVALAGCSILGGGERERATIYAPDPRVEIDPAAPAADWQLSLSPPSGARAIDSFRIAVRPAPDELQVYSGASWAKTPTDMLQDALLRALEDSGKLPSVARQGAGIAADYKLAIDLRRFEADYAGNAVPAATIEINAKLIHTVDQGIVGARTFRAAVPASGTDVALVVDAFSRSLGQVTGELAHWLLTTGDQHERQDHPATGR</sequence>
<evidence type="ECO:0000313" key="2">
    <source>
        <dbReference type="EMBL" id="MDH5830316.1"/>
    </source>
</evidence>
<reference evidence="2 3" key="1">
    <citation type="submission" date="2023-04" db="EMBL/GenBank/DDBJ databases">
        <title>Luteimonas sp. M1R5S18.</title>
        <authorList>
            <person name="Sun J.-Q."/>
        </authorList>
    </citation>
    <scope>NUCLEOTIDE SEQUENCE [LARGE SCALE GENOMIC DNA]</scope>
    <source>
        <strain evidence="2 3">M1R5S18</strain>
    </source>
</reference>
<comment type="caution">
    <text evidence="2">The sequence shown here is derived from an EMBL/GenBank/DDBJ whole genome shotgun (WGS) entry which is preliminary data.</text>
</comment>
<keyword evidence="3" id="KW-1185">Reference proteome</keyword>
<feature type="domain" description="ABC-type transport auxiliary lipoprotein component" evidence="1">
    <location>
        <begin position="44"/>
        <end position="204"/>
    </location>
</feature>
<protein>
    <submittedName>
        <fullName evidence="2">ABC-type transport auxiliary lipoprotein family protein</fullName>
    </submittedName>
</protein>
<accession>A0ABT6JJW8</accession>
<dbReference type="Gene3D" id="3.40.50.10610">
    <property type="entry name" value="ABC-type transport auxiliary lipoprotein component"/>
    <property type="match status" value="1"/>
</dbReference>
<evidence type="ECO:0000313" key="3">
    <source>
        <dbReference type="Proteomes" id="UP001156831"/>
    </source>
</evidence>
<evidence type="ECO:0000259" key="1">
    <source>
        <dbReference type="Pfam" id="PF03886"/>
    </source>
</evidence>
<name>A0ABT6JJW8_9GAMM</name>
<dbReference type="RefSeq" id="WP_280600924.1">
    <property type="nucleotide sequence ID" value="NZ_JARXRN010000021.1"/>
</dbReference>
<organism evidence="2 3">
    <name type="scientific">Luteimonas rhizosphaericola</name>
    <dbReference type="NCBI Taxonomy" id="3042024"/>
    <lineage>
        <taxon>Bacteria</taxon>
        <taxon>Pseudomonadati</taxon>
        <taxon>Pseudomonadota</taxon>
        <taxon>Gammaproteobacteria</taxon>
        <taxon>Lysobacterales</taxon>
        <taxon>Lysobacteraceae</taxon>
        <taxon>Luteimonas</taxon>
    </lineage>
</organism>
<proteinExistence type="predicted"/>